<evidence type="ECO:0000256" key="1">
    <source>
        <dbReference type="SAM" id="MobiDB-lite"/>
    </source>
</evidence>
<feature type="compositionally biased region" description="Basic and acidic residues" evidence="1">
    <location>
        <begin position="137"/>
        <end position="148"/>
    </location>
</feature>
<evidence type="ECO:0000313" key="2">
    <source>
        <dbReference type="EMBL" id="KIW42146.1"/>
    </source>
</evidence>
<dbReference type="InterPro" id="IPR011009">
    <property type="entry name" value="Kinase-like_dom_sf"/>
</dbReference>
<dbReference type="InterPro" id="IPR051678">
    <property type="entry name" value="AGP_Transferase"/>
</dbReference>
<organism evidence="2 3">
    <name type="scientific">Exophiala oligosperma</name>
    <dbReference type="NCBI Taxonomy" id="215243"/>
    <lineage>
        <taxon>Eukaryota</taxon>
        <taxon>Fungi</taxon>
        <taxon>Dikarya</taxon>
        <taxon>Ascomycota</taxon>
        <taxon>Pezizomycotina</taxon>
        <taxon>Eurotiomycetes</taxon>
        <taxon>Chaetothyriomycetidae</taxon>
        <taxon>Chaetothyriales</taxon>
        <taxon>Herpotrichiellaceae</taxon>
        <taxon>Exophiala</taxon>
    </lineage>
</organism>
<dbReference type="RefSeq" id="XP_016262362.1">
    <property type="nucleotide sequence ID" value="XM_016406758.1"/>
</dbReference>
<dbReference type="EMBL" id="KN847336">
    <property type="protein sequence ID" value="KIW42146.1"/>
    <property type="molecule type" value="Genomic_DNA"/>
</dbReference>
<sequence length="492" mass="55174">MDVDRVTPTGHPNYKVYLSDDAIKSLVCRSLPDIKNKHITVEQLGSGKSFNNRIYYIHLSTPTSIARPSWNGGAVDVTKNPTREEVTSLVLKISGFPFGGEKIQNELCCLLLFEKYCPSIPAPKLVAWSEDGRRIKTPVDRRGSRERSASAPTQLKSLTLEDETAKSREETNGQGWLLMTRTPGRTITQEDLVAHGKVLMDEIAGHVATWRKCLPPTRAVGNMRLIGSKSIPHPAATLYDKAILPGLDVYIQGIIIKKDRPQSPLTSHLEYISYIFRSNIKALQADALMGLHKEEVRDVVRQFMKDTLPKLSLLNNEKQTAEYMAFTHYDISPRNVLVEQARQRRPTNDNSPPRVSVCAVIDFEFAGFYPPPEEFTHTVENSQSEWAVTLFGELLAAVDRRGALPACIAENVRPEPMDGVVVGFGGDEHFPFGGPEFHQAVLLHRIATNIAPWWIKESSGYTPDELRKELDDARARIEKAIQVLEKMAKRNK</sequence>
<reference evidence="2 3" key="1">
    <citation type="submission" date="2015-01" db="EMBL/GenBank/DDBJ databases">
        <title>The Genome Sequence of Exophiala oligosperma CBS72588.</title>
        <authorList>
            <consortium name="The Broad Institute Genomics Platform"/>
            <person name="Cuomo C."/>
            <person name="de Hoog S."/>
            <person name="Gorbushina A."/>
            <person name="Stielow B."/>
            <person name="Teixiera M."/>
            <person name="Abouelleil A."/>
            <person name="Chapman S.B."/>
            <person name="Priest M."/>
            <person name="Young S.K."/>
            <person name="Wortman J."/>
            <person name="Nusbaum C."/>
            <person name="Birren B."/>
        </authorList>
    </citation>
    <scope>NUCLEOTIDE SEQUENCE [LARGE SCALE GENOMIC DNA]</scope>
    <source>
        <strain evidence="2 3">CBS 72588</strain>
    </source>
</reference>
<feature type="region of interest" description="Disordered" evidence="1">
    <location>
        <begin position="137"/>
        <end position="173"/>
    </location>
</feature>
<accession>A0A0D2AQC4</accession>
<gene>
    <name evidence="2" type="ORF">PV06_05728</name>
</gene>
<dbReference type="PANTHER" id="PTHR21310">
    <property type="entry name" value="AMINOGLYCOSIDE PHOSPHOTRANSFERASE-RELATED-RELATED"/>
    <property type="match status" value="1"/>
</dbReference>
<keyword evidence="3" id="KW-1185">Reference proteome</keyword>
<evidence type="ECO:0000313" key="3">
    <source>
        <dbReference type="Proteomes" id="UP000053342"/>
    </source>
</evidence>
<protein>
    <submittedName>
        <fullName evidence="2">Uncharacterized protein</fullName>
    </submittedName>
</protein>
<dbReference type="OrthoDB" id="2906425at2759"/>
<dbReference type="SUPFAM" id="SSF56112">
    <property type="entry name" value="Protein kinase-like (PK-like)"/>
    <property type="match status" value="1"/>
</dbReference>
<proteinExistence type="predicted"/>
<dbReference type="HOGENOM" id="CLU_640904_0_0_1"/>
<dbReference type="Proteomes" id="UP000053342">
    <property type="component" value="Unassembled WGS sequence"/>
</dbReference>
<name>A0A0D2AQC4_9EURO</name>
<dbReference type="GeneID" id="27357802"/>
<dbReference type="VEuPathDB" id="FungiDB:PV06_05728"/>
<dbReference type="AlphaFoldDB" id="A0A0D2AQC4"/>